<comment type="caution">
    <text evidence="6">The sequence shown here is derived from an EMBL/GenBank/DDBJ whole genome shotgun (WGS) entry which is preliminary data.</text>
</comment>
<dbReference type="InterPro" id="IPR001563">
    <property type="entry name" value="Peptidase_S10"/>
</dbReference>
<keyword evidence="7" id="KW-1185">Reference proteome</keyword>
<dbReference type="Proteomes" id="UP001583177">
    <property type="component" value="Unassembled WGS sequence"/>
</dbReference>
<organism evidence="6 7">
    <name type="scientific">Diaporthe australafricana</name>
    <dbReference type="NCBI Taxonomy" id="127596"/>
    <lineage>
        <taxon>Eukaryota</taxon>
        <taxon>Fungi</taxon>
        <taxon>Dikarya</taxon>
        <taxon>Ascomycota</taxon>
        <taxon>Pezizomycotina</taxon>
        <taxon>Sordariomycetes</taxon>
        <taxon>Sordariomycetidae</taxon>
        <taxon>Diaporthales</taxon>
        <taxon>Diaporthaceae</taxon>
        <taxon>Diaporthe</taxon>
    </lineage>
</organism>
<evidence type="ECO:0000313" key="6">
    <source>
        <dbReference type="EMBL" id="KAL1878199.1"/>
    </source>
</evidence>
<keyword evidence="5" id="KW-0325">Glycoprotein</keyword>
<evidence type="ECO:0000256" key="5">
    <source>
        <dbReference type="ARBA" id="ARBA00023180"/>
    </source>
</evidence>
<evidence type="ECO:0000313" key="7">
    <source>
        <dbReference type="Proteomes" id="UP001583177"/>
    </source>
</evidence>
<dbReference type="Gene3D" id="3.40.50.1820">
    <property type="entry name" value="alpha/beta hydrolase"/>
    <property type="match status" value="1"/>
</dbReference>
<dbReference type="SUPFAM" id="SSF53474">
    <property type="entry name" value="alpha/beta-Hydrolases"/>
    <property type="match status" value="1"/>
</dbReference>
<evidence type="ECO:0000256" key="1">
    <source>
        <dbReference type="ARBA" id="ARBA00009431"/>
    </source>
</evidence>
<comment type="similarity">
    <text evidence="1">Belongs to the peptidase S10 family.</text>
</comment>
<accession>A0ABR3XQD4</accession>
<evidence type="ECO:0000256" key="2">
    <source>
        <dbReference type="ARBA" id="ARBA00022645"/>
    </source>
</evidence>
<keyword evidence="2" id="KW-0121">Carboxypeptidase</keyword>
<protein>
    <submittedName>
        <fullName evidence="6">Uncharacterized protein</fullName>
    </submittedName>
</protein>
<keyword evidence="4" id="KW-0378">Hydrolase</keyword>
<evidence type="ECO:0000256" key="4">
    <source>
        <dbReference type="ARBA" id="ARBA00022801"/>
    </source>
</evidence>
<proteinExistence type="inferred from homology"/>
<gene>
    <name evidence="6" type="ORF">Daus18300_002116</name>
</gene>
<dbReference type="Pfam" id="PF00450">
    <property type="entry name" value="Peptidase_S10"/>
    <property type="match status" value="1"/>
</dbReference>
<keyword evidence="3" id="KW-0645">Protease</keyword>
<dbReference type="InterPro" id="IPR029058">
    <property type="entry name" value="AB_hydrolase_fold"/>
</dbReference>
<sequence>MLDRQDTTYFNLQGTMIYDPAINEDVPLVEVPILSFTEYWQNLLGLNSTFLDYVRGQHAEVGYTSFYEEYFTFPPKGVFPSANNSADFSSRIRNLINEAMILQEPCFNVYHITDTCPTAWSWNAVDAFPLAPFTQAGIQDPQLNVGDQGPYYNLTVVRDAIHAPVGREWNACSPDPVFTNPSNATSGDGSPRSQLTVMPGVFDRSPGINIVANGQFDMLIPSNGTLFSLQNVTWRGAQGFSQYPPNTLQIPHSGLNASDDEGPWGGFTKIEGAGRSGEMGKWVFERGVGFVDVAYAGHGVGRYNAAAMFRTIEVLLGRVAVEEGFGGAAWSVNISAPGL</sequence>
<dbReference type="EMBL" id="JAWRVE010000012">
    <property type="protein sequence ID" value="KAL1878199.1"/>
    <property type="molecule type" value="Genomic_DNA"/>
</dbReference>
<reference evidence="6 7" key="1">
    <citation type="journal article" date="2024" name="IMA Fungus">
        <title>IMA Genome - F19 : A genome assembly and annotation guide to empower mycologists, including annotated draft genome sequences of Ceratocystis pirilliformis, Diaporthe australafricana, Fusarium ophioides, Paecilomyces lecythidis, and Sporothrix stenoceras.</title>
        <authorList>
            <person name="Aylward J."/>
            <person name="Wilson A.M."/>
            <person name="Visagie C.M."/>
            <person name="Spraker J."/>
            <person name="Barnes I."/>
            <person name="Buitendag C."/>
            <person name="Ceriani C."/>
            <person name="Del Mar Angel L."/>
            <person name="du Plessis D."/>
            <person name="Fuchs T."/>
            <person name="Gasser K."/>
            <person name="Kramer D."/>
            <person name="Li W."/>
            <person name="Munsamy K."/>
            <person name="Piso A."/>
            <person name="Price J.L."/>
            <person name="Sonnekus B."/>
            <person name="Thomas C."/>
            <person name="van der Nest A."/>
            <person name="van Dijk A."/>
            <person name="van Heerden A."/>
            <person name="van Vuuren N."/>
            <person name="Yilmaz N."/>
            <person name="Duong T.A."/>
            <person name="van der Merwe N.A."/>
            <person name="Wingfield M.J."/>
            <person name="Wingfield B.D."/>
        </authorList>
    </citation>
    <scope>NUCLEOTIDE SEQUENCE [LARGE SCALE GENOMIC DNA]</scope>
    <source>
        <strain evidence="6 7">CMW 18300</strain>
    </source>
</reference>
<evidence type="ECO:0000256" key="3">
    <source>
        <dbReference type="ARBA" id="ARBA00022670"/>
    </source>
</evidence>
<name>A0ABR3XQD4_9PEZI</name>